<comment type="caution">
    <text evidence="2">The sequence shown here is derived from an EMBL/GenBank/DDBJ whole genome shotgun (WGS) entry which is preliminary data.</text>
</comment>
<evidence type="ECO:0000256" key="1">
    <source>
        <dbReference type="SAM" id="Phobius"/>
    </source>
</evidence>
<dbReference type="EMBL" id="BARV01041025">
    <property type="protein sequence ID" value="GAI47441.1"/>
    <property type="molecule type" value="Genomic_DNA"/>
</dbReference>
<keyword evidence="1" id="KW-1133">Transmembrane helix</keyword>
<proteinExistence type="predicted"/>
<organism evidence="2">
    <name type="scientific">marine sediment metagenome</name>
    <dbReference type="NCBI Taxonomy" id="412755"/>
    <lineage>
        <taxon>unclassified sequences</taxon>
        <taxon>metagenomes</taxon>
        <taxon>ecological metagenomes</taxon>
    </lineage>
</organism>
<name>X1PY27_9ZZZZ</name>
<accession>X1PY27</accession>
<evidence type="ECO:0000313" key="2">
    <source>
        <dbReference type="EMBL" id="GAI47441.1"/>
    </source>
</evidence>
<feature type="non-terminal residue" evidence="2">
    <location>
        <position position="81"/>
    </location>
</feature>
<sequence>MKKTLIILIILLVILTGIWFGLKFLIGGEEPVACTMDAKQCPDGSYVGRVAPNCEFAPCPGEIEWLAIKQAIANCEVESVW</sequence>
<feature type="transmembrane region" description="Helical" evidence="1">
    <location>
        <begin position="6"/>
        <end position="26"/>
    </location>
</feature>
<keyword evidence="1" id="KW-0812">Transmembrane</keyword>
<reference evidence="2" key="1">
    <citation type="journal article" date="2014" name="Front. Microbiol.">
        <title>High frequency of phylogenetically diverse reductive dehalogenase-homologous genes in deep subseafloor sedimentary metagenomes.</title>
        <authorList>
            <person name="Kawai M."/>
            <person name="Futagami T."/>
            <person name="Toyoda A."/>
            <person name="Takaki Y."/>
            <person name="Nishi S."/>
            <person name="Hori S."/>
            <person name="Arai W."/>
            <person name="Tsubouchi T."/>
            <person name="Morono Y."/>
            <person name="Uchiyama I."/>
            <person name="Ito T."/>
            <person name="Fujiyama A."/>
            <person name="Inagaki F."/>
            <person name="Takami H."/>
        </authorList>
    </citation>
    <scope>NUCLEOTIDE SEQUENCE</scope>
    <source>
        <strain evidence="2">Expedition CK06-06</strain>
    </source>
</reference>
<gene>
    <name evidence="2" type="ORF">S06H3_62289</name>
</gene>
<keyword evidence="1" id="KW-0472">Membrane</keyword>
<protein>
    <submittedName>
        <fullName evidence="2">Uncharacterized protein</fullName>
    </submittedName>
</protein>
<dbReference type="AlphaFoldDB" id="X1PY27"/>